<dbReference type="InterPro" id="IPR055414">
    <property type="entry name" value="LRR_R13L4/SHOC2-like"/>
</dbReference>
<name>A0AAW1WY49_RUBAR</name>
<evidence type="ECO:0000313" key="6">
    <source>
        <dbReference type="Proteomes" id="UP001457282"/>
    </source>
</evidence>
<feature type="domain" description="Disease resistance R13L4/SHOC-2-like LRR" evidence="4">
    <location>
        <begin position="147"/>
        <end position="373"/>
    </location>
</feature>
<proteinExistence type="predicted"/>
<dbReference type="Pfam" id="PF23598">
    <property type="entry name" value="LRR_14"/>
    <property type="match status" value="1"/>
</dbReference>
<evidence type="ECO:0000313" key="5">
    <source>
        <dbReference type="EMBL" id="KAK9928926.1"/>
    </source>
</evidence>
<dbReference type="Pfam" id="PF23559">
    <property type="entry name" value="WHD_DRP"/>
    <property type="match status" value="1"/>
</dbReference>
<evidence type="ECO:0000256" key="2">
    <source>
        <dbReference type="ARBA" id="ARBA00022821"/>
    </source>
</evidence>
<dbReference type="InterPro" id="IPR058922">
    <property type="entry name" value="WHD_DRP"/>
</dbReference>
<keyword evidence="6" id="KW-1185">Reference proteome</keyword>
<dbReference type="Gene3D" id="3.80.10.10">
    <property type="entry name" value="Ribonuclease Inhibitor"/>
    <property type="match status" value="1"/>
</dbReference>
<dbReference type="InterPro" id="IPR036388">
    <property type="entry name" value="WH-like_DNA-bd_sf"/>
</dbReference>
<dbReference type="PANTHER" id="PTHR47186:SF45">
    <property type="entry name" value="DISEASE RESISTANCE RPP13-LIKE PROTEIN 1"/>
    <property type="match status" value="1"/>
</dbReference>
<evidence type="ECO:0000259" key="4">
    <source>
        <dbReference type="Pfam" id="PF23598"/>
    </source>
</evidence>
<dbReference type="AlphaFoldDB" id="A0AAW1WY49"/>
<sequence length="442" mass="50688">MSVYPEDFEIHADQLIYWWLGDGLIRGKDDDSKTAVELGYEHLAKLANRCLLEVVKQRDYDGRIHKFRIHDMVRELITKITEEQNLCNFSGDGMQIMIEDSRWLCLTEDMAAEVKNPWNKRKTKLRALLLMSRPSLIDFSKNFVLLESLRVLDLSYSKLDVISVENSSRPSSGICGKKLFQLINSLKRLACLNLSGVQNLSEVTSNIKKLLNLQVFVLKGCENLVKIHSKISSLKRLVVLDLGKCPLQDLPRELGSLYCLQELSGFRVVSWAKIQGCTLLERGKLEQLRVLRITICDLAEISDKEKKSLSSLKSLKVLDLDADTCKGENLKMIDELELPPKLEELYLSKYRSPKMPKWFSPSRLDKLNFLSIDNCDFESLQEKHYIWNKIEGSNLKLLDRLNADWIELKSAVPALCYMEISSCPSLKKFPIEDVVKGGVWKK</sequence>
<reference evidence="5 6" key="1">
    <citation type="journal article" date="2023" name="G3 (Bethesda)">
        <title>A chromosome-length genome assembly and annotation of blackberry (Rubus argutus, cv. 'Hillquist').</title>
        <authorList>
            <person name="Bruna T."/>
            <person name="Aryal R."/>
            <person name="Dudchenko O."/>
            <person name="Sargent D.J."/>
            <person name="Mead D."/>
            <person name="Buti M."/>
            <person name="Cavallini A."/>
            <person name="Hytonen T."/>
            <person name="Andres J."/>
            <person name="Pham M."/>
            <person name="Weisz D."/>
            <person name="Mascagni F."/>
            <person name="Usai G."/>
            <person name="Natali L."/>
            <person name="Bassil N."/>
            <person name="Fernandez G.E."/>
            <person name="Lomsadze A."/>
            <person name="Armour M."/>
            <person name="Olukolu B."/>
            <person name="Poorten T."/>
            <person name="Britton C."/>
            <person name="Davik J."/>
            <person name="Ashrafi H."/>
            <person name="Aiden E.L."/>
            <person name="Borodovsky M."/>
            <person name="Worthington M."/>
        </authorList>
    </citation>
    <scope>NUCLEOTIDE SEQUENCE [LARGE SCALE GENOMIC DNA]</scope>
    <source>
        <strain evidence="5">PI 553951</strain>
    </source>
</reference>
<dbReference type="EMBL" id="JBEDUW010000005">
    <property type="protein sequence ID" value="KAK9928926.1"/>
    <property type="molecule type" value="Genomic_DNA"/>
</dbReference>
<dbReference type="Gene3D" id="1.10.10.10">
    <property type="entry name" value="Winged helix-like DNA-binding domain superfamily/Winged helix DNA-binding domain"/>
    <property type="match status" value="1"/>
</dbReference>
<keyword evidence="2" id="KW-0611">Plant defense</keyword>
<accession>A0AAW1WY49</accession>
<dbReference type="GO" id="GO:0006952">
    <property type="term" value="P:defense response"/>
    <property type="evidence" value="ECO:0007669"/>
    <property type="project" value="UniProtKB-KW"/>
</dbReference>
<protein>
    <submittedName>
        <fullName evidence="5">Uncharacterized protein</fullName>
    </submittedName>
</protein>
<dbReference type="PANTHER" id="PTHR47186">
    <property type="entry name" value="LEUCINE-RICH REPEAT-CONTAINING PROTEIN 57"/>
    <property type="match status" value="1"/>
</dbReference>
<comment type="caution">
    <text evidence="5">The sequence shown here is derived from an EMBL/GenBank/DDBJ whole genome shotgun (WGS) entry which is preliminary data.</text>
</comment>
<feature type="domain" description="Disease resistance protein winged helix" evidence="3">
    <location>
        <begin position="3"/>
        <end position="77"/>
    </location>
</feature>
<dbReference type="Proteomes" id="UP001457282">
    <property type="component" value="Unassembled WGS sequence"/>
</dbReference>
<organism evidence="5 6">
    <name type="scientific">Rubus argutus</name>
    <name type="common">Southern blackberry</name>
    <dbReference type="NCBI Taxonomy" id="59490"/>
    <lineage>
        <taxon>Eukaryota</taxon>
        <taxon>Viridiplantae</taxon>
        <taxon>Streptophyta</taxon>
        <taxon>Embryophyta</taxon>
        <taxon>Tracheophyta</taxon>
        <taxon>Spermatophyta</taxon>
        <taxon>Magnoliopsida</taxon>
        <taxon>eudicotyledons</taxon>
        <taxon>Gunneridae</taxon>
        <taxon>Pentapetalae</taxon>
        <taxon>rosids</taxon>
        <taxon>fabids</taxon>
        <taxon>Rosales</taxon>
        <taxon>Rosaceae</taxon>
        <taxon>Rosoideae</taxon>
        <taxon>Rosoideae incertae sedis</taxon>
        <taxon>Rubus</taxon>
    </lineage>
</organism>
<gene>
    <name evidence="5" type="ORF">M0R45_026041</name>
</gene>
<keyword evidence="1" id="KW-0677">Repeat</keyword>
<dbReference type="InterPro" id="IPR032675">
    <property type="entry name" value="LRR_dom_sf"/>
</dbReference>
<dbReference type="SUPFAM" id="SSF52058">
    <property type="entry name" value="L domain-like"/>
    <property type="match status" value="1"/>
</dbReference>
<evidence type="ECO:0000256" key="1">
    <source>
        <dbReference type="ARBA" id="ARBA00022737"/>
    </source>
</evidence>
<evidence type="ECO:0000259" key="3">
    <source>
        <dbReference type="Pfam" id="PF23559"/>
    </source>
</evidence>